<dbReference type="InterPro" id="IPR017853">
    <property type="entry name" value="GH"/>
</dbReference>
<dbReference type="Proteomes" id="UP000756921">
    <property type="component" value="Unassembled WGS sequence"/>
</dbReference>
<protein>
    <recommendedName>
        <fullName evidence="4">mannan endo-1,4-beta-mannosidase</fullName>
        <ecNumber evidence="4">3.2.1.78</ecNumber>
    </recommendedName>
</protein>
<dbReference type="AlphaFoldDB" id="A0A9P6GM61"/>
<keyword evidence="12" id="KW-1185">Reference proteome</keyword>
<gene>
    <name evidence="11" type="ORF">PMIN01_05314</name>
</gene>
<dbReference type="PANTHER" id="PTHR31451">
    <property type="match status" value="1"/>
</dbReference>
<dbReference type="EMBL" id="WJXW01000004">
    <property type="protein sequence ID" value="KAF9737535.1"/>
    <property type="molecule type" value="Genomic_DNA"/>
</dbReference>
<evidence type="ECO:0000259" key="10">
    <source>
        <dbReference type="Pfam" id="PF26410"/>
    </source>
</evidence>
<evidence type="ECO:0000256" key="3">
    <source>
        <dbReference type="ARBA" id="ARBA00005641"/>
    </source>
</evidence>
<dbReference type="PANTHER" id="PTHR31451:SF39">
    <property type="entry name" value="MANNAN ENDO-1,4-BETA-MANNOSIDASE 1"/>
    <property type="match status" value="1"/>
</dbReference>
<sequence>MKLFSFFSLLAVATALPAANDLAPRASISKVDGLKFNIDGVTKYFAGTNSYWTPFLTNDNDVDVIMGHLQTSGQKVLRIWGFNDVTSIPGSGTVYFQSFSGSTATINTGVNGLQRLDAVVKAAEKHGIKLIINFVNNWTDYGGMAAYFSACGVRSNAQWYANAKCQSFYQAYIKAVISRYRTSTAVFAWELANEPRCNGCQTSVLTNWIRQTSNYIRSLDSDHMIAIGDEGFGLSGDGSYPYQFSEGLDFAANLALPNVSFGTFHLYPSPWGTTNAWGSAWITSHAKVCAQLKKPCLFEEYGVTNAADHCRVESEWQKTSLAAKDSGMAGDLFWQLGDTVKSTGQQTHNDGHTIYYGSSDWTYCSEQTSAMPVDDEAVFLTRHQMPSKKARKAAAKAKKNRKAGIPNSKFDAAAVVHVLNIPRGIATLFLYREFLREEGFRQYDPGHRDVSGLPKR</sequence>
<accession>A0A9P6GM61</accession>
<keyword evidence="8" id="KW-0326">Glycosidase</keyword>
<evidence type="ECO:0000256" key="7">
    <source>
        <dbReference type="ARBA" id="ARBA00022801"/>
    </source>
</evidence>
<evidence type="ECO:0000256" key="9">
    <source>
        <dbReference type="SAM" id="SignalP"/>
    </source>
</evidence>
<dbReference type="EC" id="3.2.1.78" evidence="4"/>
<dbReference type="Pfam" id="PF26410">
    <property type="entry name" value="GH5_mannosidase"/>
    <property type="match status" value="1"/>
</dbReference>
<evidence type="ECO:0000256" key="8">
    <source>
        <dbReference type="ARBA" id="ARBA00023295"/>
    </source>
</evidence>
<comment type="similarity">
    <text evidence="3">Belongs to the glycosyl hydrolase 5 (cellulase A) family.</text>
</comment>
<organism evidence="11 12">
    <name type="scientific">Paraphaeosphaeria minitans</name>
    <dbReference type="NCBI Taxonomy" id="565426"/>
    <lineage>
        <taxon>Eukaryota</taxon>
        <taxon>Fungi</taxon>
        <taxon>Dikarya</taxon>
        <taxon>Ascomycota</taxon>
        <taxon>Pezizomycotina</taxon>
        <taxon>Dothideomycetes</taxon>
        <taxon>Pleosporomycetidae</taxon>
        <taxon>Pleosporales</taxon>
        <taxon>Massarineae</taxon>
        <taxon>Didymosphaeriaceae</taxon>
        <taxon>Paraphaeosphaeria</taxon>
    </lineage>
</organism>
<evidence type="ECO:0000313" key="11">
    <source>
        <dbReference type="EMBL" id="KAF9737535.1"/>
    </source>
</evidence>
<proteinExistence type="inferred from homology"/>
<name>A0A9P6GM61_9PLEO</name>
<dbReference type="OrthoDB" id="406631at2759"/>
<dbReference type="GO" id="GO:0046355">
    <property type="term" value="P:mannan catabolic process"/>
    <property type="evidence" value="ECO:0007669"/>
    <property type="project" value="UniProtKB-ARBA"/>
</dbReference>
<dbReference type="InterPro" id="IPR001547">
    <property type="entry name" value="Glyco_hydro_5"/>
</dbReference>
<keyword evidence="6 9" id="KW-0732">Signal</keyword>
<feature type="domain" description="Glycoside hydrolase family 5" evidence="10">
    <location>
        <begin position="30"/>
        <end position="319"/>
    </location>
</feature>
<feature type="chain" id="PRO_5040321331" description="mannan endo-1,4-beta-mannosidase" evidence="9">
    <location>
        <begin position="16"/>
        <end position="456"/>
    </location>
</feature>
<feature type="signal peptide" evidence="9">
    <location>
        <begin position="1"/>
        <end position="15"/>
    </location>
</feature>
<dbReference type="GO" id="GO:0005576">
    <property type="term" value="C:extracellular region"/>
    <property type="evidence" value="ECO:0007669"/>
    <property type="project" value="UniProtKB-SubCell"/>
</dbReference>
<dbReference type="SUPFAM" id="SSF51445">
    <property type="entry name" value="(Trans)glycosidases"/>
    <property type="match status" value="1"/>
</dbReference>
<evidence type="ECO:0000256" key="2">
    <source>
        <dbReference type="ARBA" id="ARBA00004613"/>
    </source>
</evidence>
<comment type="catalytic activity">
    <reaction evidence="1">
        <text>Random hydrolysis of (1-&gt;4)-beta-D-mannosidic linkages in mannans, galactomannans and glucomannans.</text>
        <dbReference type="EC" id="3.2.1.78"/>
    </reaction>
</comment>
<keyword evidence="5" id="KW-0964">Secreted</keyword>
<reference evidence="11" key="1">
    <citation type="journal article" date="2020" name="Mol. Plant Microbe Interact.">
        <title>Genome Sequence of the Biocontrol Agent Coniothyrium minitans strain Conio (IMI 134523).</title>
        <authorList>
            <person name="Patel D."/>
            <person name="Shittu T.A."/>
            <person name="Baroncelli R."/>
            <person name="Muthumeenakshi S."/>
            <person name="Osborne T.H."/>
            <person name="Janganan T.K."/>
            <person name="Sreenivasaprasad S."/>
        </authorList>
    </citation>
    <scope>NUCLEOTIDE SEQUENCE</scope>
    <source>
        <strain evidence="11">Conio</strain>
    </source>
</reference>
<comment type="subcellular location">
    <subcellularLocation>
        <location evidence="2">Secreted</location>
    </subcellularLocation>
</comment>
<evidence type="ECO:0000256" key="5">
    <source>
        <dbReference type="ARBA" id="ARBA00022525"/>
    </source>
</evidence>
<dbReference type="FunFam" id="3.20.20.80:FF:000076">
    <property type="entry name" value="Mannan endo-1,4-beta-mannosidase A"/>
    <property type="match status" value="1"/>
</dbReference>
<evidence type="ECO:0000256" key="6">
    <source>
        <dbReference type="ARBA" id="ARBA00022729"/>
    </source>
</evidence>
<evidence type="ECO:0000313" key="12">
    <source>
        <dbReference type="Proteomes" id="UP000756921"/>
    </source>
</evidence>
<dbReference type="GO" id="GO:0016985">
    <property type="term" value="F:mannan endo-1,4-beta-mannosidase activity"/>
    <property type="evidence" value="ECO:0007669"/>
    <property type="project" value="UniProtKB-EC"/>
</dbReference>
<dbReference type="InterPro" id="IPR045053">
    <property type="entry name" value="MAN-like"/>
</dbReference>
<keyword evidence="7" id="KW-0378">Hydrolase</keyword>
<evidence type="ECO:0000256" key="4">
    <source>
        <dbReference type="ARBA" id="ARBA00012706"/>
    </source>
</evidence>
<dbReference type="Gene3D" id="3.20.20.80">
    <property type="entry name" value="Glycosidases"/>
    <property type="match status" value="1"/>
</dbReference>
<comment type="caution">
    <text evidence="11">The sequence shown here is derived from an EMBL/GenBank/DDBJ whole genome shotgun (WGS) entry which is preliminary data.</text>
</comment>
<evidence type="ECO:0000256" key="1">
    <source>
        <dbReference type="ARBA" id="ARBA00001678"/>
    </source>
</evidence>